<dbReference type="EMBL" id="BKCJ010077977">
    <property type="protein sequence ID" value="GEW87197.1"/>
    <property type="molecule type" value="Genomic_DNA"/>
</dbReference>
<reference evidence="7" key="1">
    <citation type="journal article" date="2019" name="Sci. Rep.">
        <title>Draft genome of Tanacetum cinerariifolium, the natural source of mosquito coil.</title>
        <authorList>
            <person name="Yamashiro T."/>
            <person name="Shiraishi A."/>
            <person name="Satake H."/>
            <person name="Nakayama K."/>
        </authorList>
    </citation>
    <scope>NUCLEOTIDE SEQUENCE</scope>
</reference>
<dbReference type="InterPro" id="IPR015345">
    <property type="entry name" value="Cytokinin_DH_FAD/cytokin-bd"/>
</dbReference>
<accession>A0A699GZT6</accession>
<evidence type="ECO:0000256" key="4">
    <source>
        <dbReference type="ARBA" id="ARBA00022827"/>
    </source>
</evidence>
<organism evidence="7">
    <name type="scientific">Tanacetum cinerariifolium</name>
    <name type="common">Dalmatian daisy</name>
    <name type="synonym">Chrysanthemum cinerariifolium</name>
    <dbReference type="NCBI Taxonomy" id="118510"/>
    <lineage>
        <taxon>Eukaryota</taxon>
        <taxon>Viridiplantae</taxon>
        <taxon>Streptophyta</taxon>
        <taxon>Embryophyta</taxon>
        <taxon>Tracheophyta</taxon>
        <taxon>Spermatophyta</taxon>
        <taxon>Magnoliopsida</taxon>
        <taxon>eudicotyledons</taxon>
        <taxon>Gunneridae</taxon>
        <taxon>Pentapetalae</taxon>
        <taxon>asterids</taxon>
        <taxon>campanulids</taxon>
        <taxon>Asterales</taxon>
        <taxon>Asteraceae</taxon>
        <taxon>Asteroideae</taxon>
        <taxon>Anthemideae</taxon>
        <taxon>Anthemidinae</taxon>
        <taxon>Tanacetum</taxon>
    </lineage>
</organism>
<dbReference type="InterPro" id="IPR050432">
    <property type="entry name" value="FAD-linked_Oxidoreductases_BP"/>
</dbReference>
<evidence type="ECO:0000256" key="1">
    <source>
        <dbReference type="ARBA" id="ARBA00001974"/>
    </source>
</evidence>
<dbReference type="InterPro" id="IPR016170">
    <property type="entry name" value="Cytok_DH_C_sf"/>
</dbReference>
<evidence type="ECO:0000256" key="2">
    <source>
        <dbReference type="ARBA" id="ARBA00005466"/>
    </source>
</evidence>
<keyword evidence="4" id="KW-0274">FAD</keyword>
<keyword evidence="5" id="KW-0560">Oxidoreductase</keyword>
<feature type="domain" description="Cytokinin dehydrogenase 1 FAD/cytokinin binding" evidence="6">
    <location>
        <begin position="102"/>
        <end position="204"/>
    </location>
</feature>
<dbReference type="PANTHER" id="PTHR13878">
    <property type="entry name" value="GULONOLACTONE OXIDASE"/>
    <property type="match status" value="1"/>
</dbReference>
<evidence type="ECO:0000256" key="5">
    <source>
        <dbReference type="ARBA" id="ARBA00023002"/>
    </source>
</evidence>
<gene>
    <name evidence="7" type="ORF">Tci_259173</name>
</gene>
<evidence type="ECO:0000313" key="7">
    <source>
        <dbReference type="EMBL" id="GEW87197.1"/>
    </source>
</evidence>
<proteinExistence type="inferred from homology"/>
<name>A0A699GZT6_TANCI</name>
<dbReference type="Pfam" id="PF09265">
    <property type="entry name" value="Cytokin-bind"/>
    <property type="match status" value="1"/>
</dbReference>
<keyword evidence="3" id="KW-0285">Flavoprotein</keyword>
<dbReference type="GO" id="GO:0019139">
    <property type="term" value="F:cytokinin dehydrogenase activity"/>
    <property type="evidence" value="ECO:0007669"/>
    <property type="project" value="InterPro"/>
</dbReference>
<dbReference type="Gene3D" id="3.40.462.10">
    <property type="entry name" value="FAD-linked oxidases, C-terminal domain"/>
    <property type="match status" value="1"/>
</dbReference>
<sequence>MLQIEILRDVVGTSGYHCEVLRSFSMERIEEGNKYASKSWTDYLHVKVGGTLSNVEINEQACRHGPQINNIYELQVVTVVSLESLLKELIYIWTENHAGTGQVVTCSEEMTGKTVICLEIANYYKQEDAETIVQIIETLLLKLNYNESTMFISEVSYLDFLDRVHVSELKLQEKGLWDVPHPWLNLLVHKSKIRMHANEVFSTTIFALSPKCLHFYQMLIN</sequence>
<dbReference type="AlphaFoldDB" id="A0A699GZT6"/>
<evidence type="ECO:0000259" key="6">
    <source>
        <dbReference type="Pfam" id="PF09265"/>
    </source>
</evidence>
<protein>
    <submittedName>
        <fullName evidence="7">Cytokinin dehydrogenase 1-like</fullName>
    </submittedName>
</protein>
<comment type="caution">
    <text evidence="7">The sequence shown here is derived from an EMBL/GenBank/DDBJ whole genome shotgun (WGS) entry which is preliminary data.</text>
</comment>
<dbReference type="GO" id="GO:0050660">
    <property type="term" value="F:flavin adenine dinucleotide binding"/>
    <property type="evidence" value="ECO:0007669"/>
    <property type="project" value="InterPro"/>
</dbReference>
<dbReference type="GO" id="GO:0009690">
    <property type="term" value="P:cytokinin metabolic process"/>
    <property type="evidence" value="ECO:0007669"/>
    <property type="project" value="InterPro"/>
</dbReference>
<dbReference type="SUPFAM" id="SSF55103">
    <property type="entry name" value="FAD-linked oxidases, C-terminal domain"/>
    <property type="match status" value="1"/>
</dbReference>
<dbReference type="InterPro" id="IPR016164">
    <property type="entry name" value="FAD-linked_Oxase-like_C"/>
</dbReference>
<dbReference type="PANTHER" id="PTHR13878:SF120">
    <property type="entry name" value="CYTOKININ DEHYDROGENASE"/>
    <property type="match status" value="1"/>
</dbReference>
<comment type="cofactor">
    <cofactor evidence="1">
        <name>FAD</name>
        <dbReference type="ChEBI" id="CHEBI:57692"/>
    </cofactor>
</comment>
<comment type="similarity">
    <text evidence="2">Belongs to the oxygen-dependent FAD-linked oxidoreductase family.</text>
</comment>
<evidence type="ECO:0000256" key="3">
    <source>
        <dbReference type="ARBA" id="ARBA00022630"/>
    </source>
</evidence>